<dbReference type="InterPro" id="IPR001117">
    <property type="entry name" value="Cu-oxidase_2nd"/>
</dbReference>
<dbReference type="CDD" id="cd04206">
    <property type="entry name" value="CuRO_1_LCC_like"/>
    <property type="match status" value="1"/>
</dbReference>
<dbReference type="InterPro" id="IPR045087">
    <property type="entry name" value="Cu-oxidase_fam"/>
</dbReference>
<evidence type="ECO:0008006" key="8">
    <source>
        <dbReference type="Google" id="ProtNLM"/>
    </source>
</evidence>
<dbReference type="Pfam" id="PF00394">
    <property type="entry name" value="Cu-oxidase"/>
    <property type="match status" value="1"/>
</dbReference>
<dbReference type="InterPro" id="IPR008972">
    <property type="entry name" value="Cupredoxin"/>
</dbReference>
<dbReference type="GO" id="GO:0005507">
    <property type="term" value="F:copper ion binding"/>
    <property type="evidence" value="ECO:0007669"/>
    <property type="project" value="InterPro"/>
</dbReference>
<dbReference type="KEGG" id="psoj:PHYSODRAFT_292877"/>
<dbReference type="AlphaFoldDB" id="G4YGM3"/>
<dbReference type="GO" id="GO:0016491">
    <property type="term" value="F:oxidoreductase activity"/>
    <property type="evidence" value="ECO:0007669"/>
    <property type="project" value="InterPro"/>
</dbReference>
<evidence type="ECO:0000259" key="5">
    <source>
        <dbReference type="Pfam" id="PF07732"/>
    </source>
</evidence>
<dbReference type="GeneID" id="20640915"/>
<keyword evidence="7" id="KW-1185">Reference proteome</keyword>
<gene>
    <name evidence="6" type="ORF">PHYSODRAFT_292877</name>
</gene>
<evidence type="ECO:0000313" key="7">
    <source>
        <dbReference type="Proteomes" id="UP000002640"/>
    </source>
</evidence>
<sequence>MLPLSSFCSMAPACWAVQPLVAAPNASPRSQEPTRVRETFTTIFSFCNLHPTVDSNCSTSTHFDGDSRHAACSLLCLCSSLAGHPPRLQRCRCCHLRLACTASYDGVSIQSLGINGKPSDQSVIDVELGQEVEVRVTNELNEPTCLHWHGLKQLGTQEMDGTSGLTQCHIDPTERRCIASHPTRLAHSGGTATTSRIVHAPASEQQEWEKDVDGEFIIQMADLYHRPPQPVRMWDNILINNRGRYNCTAAAHHNFTECTDNQPLSHFRFKAGNKYLLRLINMAALSPIQFSIDDHMLQVVAADGEPLQPSKPINSVTLNAAQRYDILVQAKGSPSVGKQQGGKQEDVGSFWMRATGLHGLPWTRGTAAVAGEGYNYEGLAIVSYEAESDKEPTSQQQMNTTTVSEYDFTPLVPVVLPSTPSDRAVLQLKMQNGSGYFAIDDGDFNHFTLPSDPPLYSIAAGLKTEQLPASTNARKINYGGHIEVVLVNAKDEQHPFHMHSHTPWVVDSGVASMDAIRNNTLPALRLVSPMKGDVYTIPPCTSDGNGGCLDAGYVVMPTTPACGSCTVTSTGIY</sequence>
<feature type="chain" id="PRO_5003471164" description="Plastocyanin-like domain-containing protein" evidence="2">
    <location>
        <begin position="17"/>
        <end position="573"/>
    </location>
</feature>
<dbReference type="Pfam" id="PF07731">
    <property type="entry name" value="Cu-oxidase_2"/>
    <property type="match status" value="1"/>
</dbReference>
<reference evidence="6 7" key="1">
    <citation type="journal article" date="2006" name="Science">
        <title>Phytophthora genome sequences uncover evolutionary origins and mechanisms of pathogenesis.</title>
        <authorList>
            <person name="Tyler B.M."/>
            <person name="Tripathy S."/>
            <person name="Zhang X."/>
            <person name="Dehal P."/>
            <person name="Jiang R.H."/>
            <person name="Aerts A."/>
            <person name="Arredondo F.D."/>
            <person name="Baxter L."/>
            <person name="Bensasson D."/>
            <person name="Beynon J.L."/>
            <person name="Chapman J."/>
            <person name="Damasceno C.M."/>
            <person name="Dorrance A.E."/>
            <person name="Dou D."/>
            <person name="Dickerman A.W."/>
            <person name="Dubchak I.L."/>
            <person name="Garbelotto M."/>
            <person name="Gijzen M."/>
            <person name="Gordon S.G."/>
            <person name="Govers F."/>
            <person name="Grunwald N.J."/>
            <person name="Huang W."/>
            <person name="Ivors K.L."/>
            <person name="Jones R.W."/>
            <person name="Kamoun S."/>
            <person name="Krampis K."/>
            <person name="Lamour K.H."/>
            <person name="Lee M.K."/>
            <person name="McDonald W.H."/>
            <person name="Medina M."/>
            <person name="Meijer H.J."/>
            <person name="Nordberg E.K."/>
            <person name="Maclean D.J."/>
            <person name="Ospina-Giraldo M.D."/>
            <person name="Morris P.F."/>
            <person name="Phuntumart V."/>
            <person name="Putnam N.H."/>
            <person name="Rash S."/>
            <person name="Rose J.K."/>
            <person name="Sakihama Y."/>
            <person name="Salamov A.A."/>
            <person name="Savidor A."/>
            <person name="Scheuring C.F."/>
            <person name="Smith B.M."/>
            <person name="Sobral B.W."/>
            <person name="Terry A."/>
            <person name="Torto-Alalibo T.A."/>
            <person name="Win J."/>
            <person name="Xu Z."/>
            <person name="Zhang H."/>
            <person name="Grigoriev I.V."/>
            <person name="Rokhsar D.S."/>
            <person name="Boore J.L."/>
        </authorList>
    </citation>
    <scope>NUCLEOTIDE SEQUENCE [LARGE SCALE GENOMIC DNA]</scope>
    <source>
        <strain evidence="6 7">P6497</strain>
    </source>
</reference>
<dbReference type="Gene3D" id="2.60.40.420">
    <property type="entry name" value="Cupredoxins - blue copper proteins"/>
    <property type="match status" value="3"/>
</dbReference>
<keyword evidence="2" id="KW-0732">Signal</keyword>
<organism evidence="6 7">
    <name type="scientific">Phytophthora sojae (strain P6497)</name>
    <name type="common">Soybean stem and root rot agent</name>
    <name type="synonym">Phytophthora megasperma f. sp. glycines</name>
    <dbReference type="NCBI Taxonomy" id="1094619"/>
    <lineage>
        <taxon>Eukaryota</taxon>
        <taxon>Sar</taxon>
        <taxon>Stramenopiles</taxon>
        <taxon>Oomycota</taxon>
        <taxon>Peronosporomycetes</taxon>
        <taxon>Peronosporales</taxon>
        <taxon>Peronosporaceae</taxon>
        <taxon>Phytophthora</taxon>
    </lineage>
</organism>
<dbReference type="CDD" id="cd04205">
    <property type="entry name" value="CuRO_2_LCC_like"/>
    <property type="match status" value="1"/>
</dbReference>
<evidence type="ECO:0000256" key="2">
    <source>
        <dbReference type="SAM" id="SignalP"/>
    </source>
</evidence>
<evidence type="ECO:0000259" key="4">
    <source>
        <dbReference type="Pfam" id="PF07731"/>
    </source>
</evidence>
<dbReference type="SUPFAM" id="SSF49503">
    <property type="entry name" value="Cupredoxins"/>
    <property type="match status" value="3"/>
</dbReference>
<evidence type="ECO:0000313" key="6">
    <source>
        <dbReference type="EMBL" id="EGZ26557.1"/>
    </source>
</evidence>
<feature type="domain" description="Plastocyanin-like" evidence="4">
    <location>
        <begin position="459"/>
        <end position="539"/>
    </location>
</feature>
<dbReference type="Pfam" id="PF07732">
    <property type="entry name" value="Cu-oxidase_3"/>
    <property type="match status" value="1"/>
</dbReference>
<dbReference type="Proteomes" id="UP000002640">
    <property type="component" value="Unassembled WGS sequence"/>
</dbReference>
<proteinExistence type="inferred from homology"/>
<comment type="similarity">
    <text evidence="1">Belongs to the multicopper oxidase family.</text>
</comment>
<feature type="domain" description="Plastocyanin-like" evidence="5">
    <location>
        <begin position="105"/>
        <end position="175"/>
    </location>
</feature>
<dbReference type="SMR" id="G4YGM3"/>
<feature type="domain" description="Plastocyanin-like" evidence="3">
    <location>
        <begin position="232"/>
        <end position="333"/>
    </location>
</feature>
<dbReference type="InterPro" id="IPR011707">
    <property type="entry name" value="Cu-oxidase-like_N"/>
</dbReference>
<dbReference type="RefSeq" id="XP_009513832.1">
    <property type="nucleotide sequence ID" value="XM_009515537.1"/>
</dbReference>
<evidence type="ECO:0000256" key="1">
    <source>
        <dbReference type="ARBA" id="ARBA00010609"/>
    </source>
</evidence>
<accession>G4YGM3</accession>
<dbReference type="PANTHER" id="PTHR11709">
    <property type="entry name" value="MULTI-COPPER OXIDASE"/>
    <property type="match status" value="1"/>
</dbReference>
<dbReference type="PANTHER" id="PTHR11709:SF511">
    <property type="entry name" value="LACCASE"/>
    <property type="match status" value="1"/>
</dbReference>
<dbReference type="InParanoid" id="G4YGM3"/>
<evidence type="ECO:0000259" key="3">
    <source>
        <dbReference type="Pfam" id="PF00394"/>
    </source>
</evidence>
<name>G4YGM3_PHYSP</name>
<feature type="signal peptide" evidence="2">
    <location>
        <begin position="1"/>
        <end position="16"/>
    </location>
</feature>
<dbReference type="STRING" id="1094619.G4YGM3"/>
<dbReference type="EMBL" id="JH159151">
    <property type="protein sequence ID" value="EGZ26557.1"/>
    <property type="molecule type" value="Genomic_DNA"/>
</dbReference>
<protein>
    <recommendedName>
        <fullName evidence="8">Plastocyanin-like domain-containing protein</fullName>
    </recommendedName>
</protein>
<dbReference type="InterPro" id="IPR011706">
    <property type="entry name" value="Cu-oxidase_C"/>
</dbReference>